<evidence type="ECO:0000256" key="6">
    <source>
        <dbReference type="ARBA" id="ARBA00022525"/>
    </source>
</evidence>
<keyword evidence="8 13" id="KW-0732">Signal</keyword>
<dbReference type="PANTHER" id="PTHR31238">
    <property type="entry name" value="GERMIN-LIKE PROTEIN SUBFAMILY 3 MEMBER 3"/>
    <property type="match status" value="1"/>
</dbReference>
<evidence type="ECO:0000256" key="5">
    <source>
        <dbReference type="ARBA" id="ARBA00022523"/>
    </source>
</evidence>
<feature type="binding site" evidence="11">
    <location>
        <position position="105"/>
    </location>
    <ligand>
        <name>oxalate</name>
        <dbReference type="ChEBI" id="CHEBI:30623"/>
    </ligand>
</feature>
<evidence type="ECO:0000256" key="8">
    <source>
        <dbReference type="ARBA" id="ARBA00022729"/>
    </source>
</evidence>
<keyword evidence="6" id="KW-0964">Secreted</keyword>
<dbReference type="InterPro" id="IPR014710">
    <property type="entry name" value="RmlC-like_jellyroll"/>
</dbReference>
<feature type="binding site" evidence="11">
    <location>
        <position position="95"/>
    </location>
    <ligand>
        <name>oxalate</name>
        <dbReference type="ChEBI" id="CHEBI:30623"/>
    </ligand>
</feature>
<dbReference type="SMART" id="SM00835">
    <property type="entry name" value="Cupin_1"/>
    <property type="match status" value="3"/>
</dbReference>
<comment type="similarity">
    <text evidence="3">Belongs to the germin family.</text>
</comment>
<feature type="binding site" evidence="12">
    <location>
        <position position="105"/>
    </location>
    <ligand>
        <name>Mn(2+)</name>
        <dbReference type="ChEBI" id="CHEBI:29035"/>
    </ligand>
</feature>
<feature type="chain" id="PRO_5029630011" description="Cupin type-1 domain-containing protein" evidence="13">
    <location>
        <begin position="26"/>
        <end position="612"/>
    </location>
</feature>
<feature type="signal peptide" evidence="13">
    <location>
        <begin position="1"/>
        <end position="25"/>
    </location>
</feature>
<evidence type="ECO:0000256" key="3">
    <source>
        <dbReference type="ARBA" id="ARBA00007456"/>
    </source>
</evidence>
<evidence type="ECO:0000256" key="13">
    <source>
        <dbReference type="SAM" id="SignalP"/>
    </source>
</evidence>
<dbReference type="CDD" id="cd02241">
    <property type="entry name" value="cupin_OxOx"/>
    <property type="match status" value="3"/>
</dbReference>
<dbReference type="Gene3D" id="2.60.120.10">
    <property type="entry name" value="Jelly Rolls"/>
    <property type="match status" value="3"/>
</dbReference>
<evidence type="ECO:0000256" key="12">
    <source>
        <dbReference type="PIRSR" id="PIRSR601929-2"/>
    </source>
</evidence>
<evidence type="ECO:0000256" key="1">
    <source>
        <dbReference type="ARBA" id="ARBA00003629"/>
    </source>
</evidence>
<name>A0A7J6FTY9_CANSA</name>
<evidence type="ECO:0000256" key="2">
    <source>
        <dbReference type="ARBA" id="ARBA00004271"/>
    </source>
</evidence>
<dbReference type="FunFam" id="2.60.120.10:FF:000098">
    <property type="entry name" value="Germin-like protein 9-3"/>
    <property type="match status" value="3"/>
</dbReference>
<dbReference type="GO" id="GO:0030145">
    <property type="term" value="F:manganese ion binding"/>
    <property type="evidence" value="ECO:0007669"/>
    <property type="project" value="InterPro"/>
</dbReference>
<evidence type="ECO:0000256" key="11">
    <source>
        <dbReference type="PIRSR" id="PIRSR601929-1"/>
    </source>
</evidence>
<protein>
    <recommendedName>
        <fullName evidence="14">Cupin type-1 domain-containing protein</fullName>
    </recommendedName>
</protein>
<feature type="binding site" evidence="12">
    <location>
        <position position="98"/>
    </location>
    <ligand>
        <name>Mn(2+)</name>
        <dbReference type="ChEBI" id="CHEBI:29035"/>
    </ligand>
</feature>
<feature type="binding site" evidence="12">
    <location>
        <position position="100"/>
    </location>
    <ligand>
        <name>Mn(2+)</name>
        <dbReference type="ChEBI" id="CHEBI:29035"/>
    </ligand>
</feature>
<feature type="binding site" evidence="12">
    <location>
        <position position="146"/>
    </location>
    <ligand>
        <name>Mn(2+)</name>
        <dbReference type="ChEBI" id="CHEBI:29035"/>
    </ligand>
</feature>
<gene>
    <name evidence="15" type="ORF">G4B88_020500</name>
</gene>
<keyword evidence="9" id="KW-0325">Glycoprotein</keyword>
<sequence length="612" mass="64877">MAPTTSLKIFSLIIFSFAIIEMTKGGDPDILTDFVIPPNLSATNITGSFFTYTALRTLKGTPTFSVTKVSMAEFPALNGQSVSYAVLQYPAGTANPPHVHPRSAELLLLLDGTLEVGFVDSTANNKLYTQTLEAGDIFVFPKGLVHFQYNSDAKETALALSAFGSANAGTSSLPKALFATDIDDEVLAISFKTDVATIQKLKAVFYFGYLEMTMAGDPDILTDFVLPINASQGVDGSFFTFTGLESLMGADPPATFKGTKVSMAEFPALNGQSVGYAVLQFPPMTANPPHTHPRSAELLLLTDGSLEVGFVDTANKLYTQSLQVGDIFVFPKGLVHFQYNSDPQNSAVAVSAFGSANAGTVSLPNTLFASGLDDNVLAISFKTDVDTIQKLKAVPKLLIMASKAYSHIVLSVLLILSCFGFLEMTMAGDPDILTDFVLPINASQGVDGSFFTFTGLESLMGADPPATFKATKVSMAEFPALNGQSVGYAVLQFPPMTANPPHTHPRSAELLLLTDGSLEVGFVDTANKLYTQSLQAGDIFVFPKGLVHFQYNSDPQNSAVAVSAFGSANAGTVSLPNTLFASGLDDNVLAISFKTDVDTIQKLKAGLAPPKA</sequence>
<feature type="domain" description="Cupin type-1" evidence="14">
    <location>
        <begin position="52"/>
        <end position="199"/>
    </location>
</feature>
<dbReference type="InterPro" id="IPR001929">
    <property type="entry name" value="Germin"/>
</dbReference>
<reference evidence="15 16" key="1">
    <citation type="journal article" date="2020" name="bioRxiv">
        <title>Sequence and annotation of 42 cannabis genomes reveals extensive copy number variation in cannabinoid synthesis and pathogen resistance genes.</title>
        <authorList>
            <person name="Mckernan K.J."/>
            <person name="Helbert Y."/>
            <person name="Kane L.T."/>
            <person name="Ebling H."/>
            <person name="Zhang L."/>
            <person name="Liu B."/>
            <person name="Eaton Z."/>
            <person name="Mclaughlin S."/>
            <person name="Kingan S."/>
            <person name="Baybayan P."/>
            <person name="Concepcion G."/>
            <person name="Jordan M."/>
            <person name="Riva A."/>
            <person name="Barbazuk W."/>
            <person name="Harkins T."/>
        </authorList>
    </citation>
    <scope>NUCLEOTIDE SEQUENCE [LARGE SCALE GENOMIC DNA]</scope>
    <source>
        <strain evidence="16">cv. Jamaican Lion 4</strain>
        <tissue evidence="15">Leaf</tissue>
    </source>
</reference>
<feature type="binding site" evidence="11">
    <location>
        <position position="100"/>
    </location>
    <ligand>
        <name>oxalate</name>
        <dbReference type="ChEBI" id="CHEBI:30623"/>
    </ligand>
</feature>
<dbReference type="InterPro" id="IPR011051">
    <property type="entry name" value="RmlC_Cupin_sf"/>
</dbReference>
<accession>A0A7J6FTY9</accession>
<dbReference type="PRINTS" id="PR00325">
    <property type="entry name" value="GERMIN"/>
</dbReference>
<keyword evidence="7 11" id="KW-0479">Metal-binding</keyword>
<dbReference type="GO" id="GO:0048046">
    <property type="term" value="C:apoplast"/>
    <property type="evidence" value="ECO:0007669"/>
    <property type="project" value="UniProtKB-SubCell"/>
</dbReference>
<dbReference type="EMBL" id="JAATIQ010000172">
    <property type="protein sequence ID" value="KAF4374108.1"/>
    <property type="molecule type" value="Genomic_DNA"/>
</dbReference>
<dbReference type="InterPro" id="IPR006045">
    <property type="entry name" value="Cupin_1"/>
</dbReference>
<keyword evidence="16" id="KW-1185">Reference proteome</keyword>
<evidence type="ECO:0000256" key="10">
    <source>
        <dbReference type="ARBA" id="ARBA00023211"/>
    </source>
</evidence>
<dbReference type="Proteomes" id="UP000583929">
    <property type="component" value="Unassembled WGS sequence"/>
</dbReference>
<evidence type="ECO:0000256" key="4">
    <source>
        <dbReference type="ARBA" id="ARBA00011268"/>
    </source>
</evidence>
<evidence type="ECO:0000313" key="15">
    <source>
        <dbReference type="EMBL" id="KAF4374108.1"/>
    </source>
</evidence>
<evidence type="ECO:0000256" key="7">
    <source>
        <dbReference type="ARBA" id="ARBA00022723"/>
    </source>
</evidence>
<feature type="domain" description="Cupin type-1" evidence="14">
    <location>
        <begin position="457"/>
        <end position="601"/>
    </location>
</feature>
<dbReference type="SUPFAM" id="SSF51182">
    <property type="entry name" value="RmlC-like cupins"/>
    <property type="match status" value="3"/>
</dbReference>
<dbReference type="Pfam" id="PF00190">
    <property type="entry name" value="Cupin_1"/>
    <property type="match status" value="3"/>
</dbReference>
<comment type="function">
    <text evidence="1">May play a role in plant defense. Probably has no oxalate oxidase activity even if the active site is conserved.</text>
</comment>
<organism evidence="15 16">
    <name type="scientific">Cannabis sativa</name>
    <name type="common">Hemp</name>
    <name type="synonym">Marijuana</name>
    <dbReference type="NCBI Taxonomy" id="3483"/>
    <lineage>
        <taxon>Eukaryota</taxon>
        <taxon>Viridiplantae</taxon>
        <taxon>Streptophyta</taxon>
        <taxon>Embryophyta</taxon>
        <taxon>Tracheophyta</taxon>
        <taxon>Spermatophyta</taxon>
        <taxon>Magnoliopsida</taxon>
        <taxon>eudicotyledons</taxon>
        <taxon>Gunneridae</taxon>
        <taxon>Pentapetalae</taxon>
        <taxon>rosids</taxon>
        <taxon>fabids</taxon>
        <taxon>Rosales</taxon>
        <taxon>Cannabaceae</taxon>
        <taxon>Cannabis</taxon>
    </lineage>
</organism>
<comment type="subcellular location">
    <subcellularLocation>
        <location evidence="2">Secreted</location>
        <location evidence="2">Extracellular space</location>
        <location evidence="2">Apoplast</location>
    </subcellularLocation>
</comment>
<comment type="subunit">
    <text evidence="4">Oligomer (believed to be a pentamer but probably hexamer).</text>
</comment>
<evidence type="ECO:0000259" key="14">
    <source>
        <dbReference type="SMART" id="SM00835"/>
    </source>
</evidence>
<evidence type="ECO:0000313" key="16">
    <source>
        <dbReference type="Proteomes" id="UP000583929"/>
    </source>
</evidence>
<keyword evidence="10 11" id="KW-0464">Manganese</keyword>
<evidence type="ECO:0000256" key="9">
    <source>
        <dbReference type="ARBA" id="ARBA00023180"/>
    </source>
</evidence>
<comment type="caution">
    <text evidence="15">The sequence shown here is derived from an EMBL/GenBank/DDBJ whole genome shotgun (WGS) entry which is preliminary data.</text>
</comment>
<proteinExistence type="inferred from homology"/>
<keyword evidence="5" id="KW-0052">Apoplast</keyword>
<feature type="domain" description="Cupin type-1" evidence="14">
    <location>
        <begin position="245"/>
        <end position="389"/>
    </location>
</feature>
<dbReference type="AlphaFoldDB" id="A0A7J6FTY9"/>